<dbReference type="Gene3D" id="1.20.58.240">
    <property type="entry name" value="STAT, domain 1"/>
    <property type="match status" value="1"/>
</dbReference>
<dbReference type="Gene3D" id="3.40.630.30">
    <property type="match status" value="1"/>
</dbReference>
<dbReference type="Proteomes" id="UP000538472">
    <property type="component" value="Unassembled WGS sequence"/>
</dbReference>
<name>A0A7K8TB82_9AVES</name>
<organism evidence="1 2">
    <name type="scientific">Nyctibius bracteatus</name>
    <name type="common">Rufous potoo</name>
    <dbReference type="NCBI Taxonomy" id="48426"/>
    <lineage>
        <taxon>Eukaryota</taxon>
        <taxon>Metazoa</taxon>
        <taxon>Chordata</taxon>
        <taxon>Craniata</taxon>
        <taxon>Vertebrata</taxon>
        <taxon>Euteleostomi</taxon>
        <taxon>Archelosauria</taxon>
        <taxon>Archosauria</taxon>
        <taxon>Dinosauria</taxon>
        <taxon>Saurischia</taxon>
        <taxon>Theropoda</taxon>
        <taxon>Coelurosauria</taxon>
        <taxon>Aves</taxon>
        <taxon>Neognathae</taxon>
        <taxon>Neoaves</taxon>
        <taxon>Strisores</taxon>
        <taxon>Caprimulgiformes</taxon>
        <taxon>Nyctibiidae</taxon>
        <taxon>Nyctibius</taxon>
    </lineage>
</organism>
<gene>
    <name evidence="1" type="primary">Mgea5_1</name>
    <name evidence="1" type="ORF">NYCBRA_R14042</name>
</gene>
<accession>A0A7K8TB82</accession>
<dbReference type="InterPro" id="IPR051822">
    <property type="entry name" value="Glycosyl_Hydrolase_84"/>
</dbReference>
<sequence length="329" mass="36110">PLTLAEVRMLVELFYLPYNHGPQAQRLLEHFRWLWANSLSVGVPATAPDACRGTQWRGRARSFQLLCAQTCRLYSRFVSGAGQALLYDLHPYLWDIRNVLLAASAFVLWLGCQSIAAPTLLGEDAEPWVCRGGLFGELQALLPAGNSCDLFHHPPPLLPSRQLYLLRPLLPPDKVRAQLSRAPTPAGRLLGSFLSLSPEYTFVLEDEGGPCGYAAGALCAEGFLRQRDSSWLPAMRHKYPRGLGAGAPAVGQEALLFFHAEPRAVPLPVLRRYPSLVQLGTAPRVRDAGARRSLALCLLSALRANGSHGVFCQVSAMDRQQLSFYSELG</sequence>
<dbReference type="PANTHER" id="PTHR13170">
    <property type="entry name" value="O-GLCNACASE"/>
    <property type="match status" value="1"/>
</dbReference>
<dbReference type="PANTHER" id="PTHR13170:SF23">
    <property type="entry name" value="PROTEIN O-GLCNACASE-LIKE"/>
    <property type="match status" value="1"/>
</dbReference>
<dbReference type="SUPFAM" id="SSF55729">
    <property type="entry name" value="Acyl-CoA N-acyltransferases (Nat)"/>
    <property type="match status" value="1"/>
</dbReference>
<dbReference type="InterPro" id="IPR016181">
    <property type="entry name" value="Acyl_CoA_acyltransferase"/>
</dbReference>
<evidence type="ECO:0000313" key="2">
    <source>
        <dbReference type="Proteomes" id="UP000538472"/>
    </source>
</evidence>
<dbReference type="GO" id="GO:0009100">
    <property type="term" value="P:glycoprotein metabolic process"/>
    <property type="evidence" value="ECO:0007669"/>
    <property type="project" value="TreeGrafter"/>
</dbReference>
<protein>
    <submittedName>
        <fullName evidence="1">OGA GlcNAcase</fullName>
    </submittedName>
</protein>
<dbReference type="EMBL" id="VWZB01001733">
    <property type="protein sequence ID" value="NXF39493.1"/>
    <property type="molecule type" value="Genomic_DNA"/>
</dbReference>
<feature type="non-terminal residue" evidence="1">
    <location>
        <position position="1"/>
    </location>
</feature>
<comment type="caution">
    <text evidence="1">The sequence shown here is derived from an EMBL/GenBank/DDBJ whole genome shotgun (WGS) entry which is preliminary data.</text>
</comment>
<evidence type="ECO:0000313" key="1">
    <source>
        <dbReference type="EMBL" id="NXF39493.1"/>
    </source>
</evidence>
<dbReference type="AlphaFoldDB" id="A0A7K8TB82"/>
<keyword evidence="2" id="KW-1185">Reference proteome</keyword>
<dbReference type="GO" id="GO:0016231">
    <property type="term" value="F:beta-N-acetylglucosaminidase activity"/>
    <property type="evidence" value="ECO:0007669"/>
    <property type="project" value="TreeGrafter"/>
</dbReference>
<feature type="non-terminal residue" evidence="1">
    <location>
        <position position="329"/>
    </location>
</feature>
<reference evidence="1 2" key="1">
    <citation type="submission" date="2019-09" db="EMBL/GenBank/DDBJ databases">
        <title>Bird 10,000 Genomes (B10K) Project - Family phase.</title>
        <authorList>
            <person name="Zhang G."/>
        </authorList>
    </citation>
    <scope>NUCLEOTIDE SEQUENCE [LARGE SCALE GENOMIC DNA]</scope>
    <source>
        <strain evidence="1">B10K-CU-031-10</strain>
        <tissue evidence="1">Muscle</tissue>
    </source>
</reference>
<proteinExistence type="predicted"/>